<comment type="caution">
    <text evidence="3">The sequence shown here is derived from an EMBL/GenBank/DDBJ whole genome shotgun (WGS) entry which is preliminary data.</text>
</comment>
<dbReference type="Gene3D" id="3.10.129.10">
    <property type="entry name" value="Hotdog Thioesterase"/>
    <property type="match status" value="1"/>
</dbReference>
<dbReference type="GO" id="GO:0005829">
    <property type="term" value="C:cytosol"/>
    <property type="evidence" value="ECO:0007669"/>
    <property type="project" value="TreeGrafter"/>
</dbReference>
<feature type="domain" description="Thioesterase" evidence="2">
    <location>
        <begin position="163"/>
        <end position="239"/>
    </location>
</feature>
<reference evidence="3" key="1">
    <citation type="submission" date="2017-08" db="EMBL/GenBank/DDBJ databases">
        <title>Haloferax marisrubri sp. nov., isolated from the Discovery deep brine-seawater interface in the Red Sea.</title>
        <authorList>
            <person name="Zhang G."/>
            <person name="Stingl U."/>
        </authorList>
    </citation>
    <scope>NUCLEOTIDE SEQUENCE [LARGE SCALE GENOMIC DNA]</scope>
    <source>
        <strain evidence="3">SB3</strain>
    </source>
</reference>
<dbReference type="GO" id="GO:0061522">
    <property type="term" value="F:1,4-dihydroxy-2-naphthoyl-CoA thioesterase activity"/>
    <property type="evidence" value="ECO:0007669"/>
    <property type="project" value="TreeGrafter"/>
</dbReference>
<dbReference type="InterPro" id="IPR006683">
    <property type="entry name" value="Thioestr_dom"/>
</dbReference>
<name>A0A2P4NME6_9EURY</name>
<accession>A0A2P4NME6</accession>
<dbReference type="SUPFAM" id="SSF54637">
    <property type="entry name" value="Thioesterase/thiol ester dehydrase-isomerase"/>
    <property type="match status" value="1"/>
</dbReference>
<dbReference type="NCBIfam" id="TIGR00369">
    <property type="entry name" value="unchar_dom_1"/>
    <property type="match status" value="1"/>
</dbReference>
<organism evidence="3 4">
    <name type="scientific">Haloferax marisrubri</name>
    <dbReference type="NCBI Taxonomy" id="1544719"/>
    <lineage>
        <taxon>Archaea</taxon>
        <taxon>Methanobacteriati</taxon>
        <taxon>Methanobacteriota</taxon>
        <taxon>Stenosarchaea group</taxon>
        <taxon>Halobacteria</taxon>
        <taxon>Halobacteriales</taxon>
        <taxon>Haloferacaceae</taxon>
        <taxon>Haloferax</taxon>
    </lineage>
</organism>
<keyword evidence="4" id="KW-1185">Reference proteome</keyword>
<dbReference type="PANTHER" id="PTHR43240">
    <property type="entry name" value="1,4-DIHYDROXY-2-NAPHTHOYL-COA THIOESTERASE 1"/>
    <property type="match status" value="1"/>
</dbReference>
<dbReference type="InterPro" id="IPR029069">
    <property type="entry name" value="HotDog_dom_sf"/>
</dbReference>
<evidence type="ECO:0000259" key="2">
    <source>
        <dbReference type="Pfam" id="PF03061"/>
    </source>
</evidence>
<keyword evidence="1" id="KW-0378">Hydrolase</keyword>
<proteinExistence type="predicted"/>
<dbReference type="InterPro" id="IPR003736">
    <property type="entry name" value="PAAI_dom"/>
</dbReference>
<evidence type="ECO:0000256" key="1">
    <source>
        <dbReference type="ARBA" id="ARBA00022801"/>
    </source>
</evidence>
<gene>
    <name evidence="3" type="ORF">AUR65_016735</name>
</gene>
<protein>
    <submittedName>
        <fullName evidence="3">PaaI family thioesterase</fullName>
    </submittedName>
</protein>
<evidence type="ECO:0000313" key="4">
    <source>
        <dbReference type="Proteomes" id="UP000053621"/>
    </source>
</evidence>
<dbReference type="PANTHER" id="PTHR43240:SF1">
    <property type="entry name" value="BLR5584 PROTEIN"/>
    <property type="match status" value="1"/>
</dbReference>
<dbReference type="EMBL" id="LOPW02000018">
    <property type="protein sequence ID" value="POG54286.1"/>
    <property type="molecule type" value="Genomic_DNA"/>
</dbReference>
<dbReference type="AlphaFoldDB" id="A0A2P4NME6"/>
<dbReference type="CDD" id="cd03443">
    <property type="entry name" value="PaaI_thioesterase"/>
    <property type="match status" value="1"/>
</dbReference>
<evidence type="ECO:0000313" key="3">
    <source>
        <dbReference type="EMBL" id="POG54286.1"/>
    </source>
</evidence>
<dbReference type="Pfam" id="PF03061">
    <property type="entry name" value="4HBT"/>
    <property type="match status" value="1"/>
</dbReference>
<dbReference type="Proteomes" id="UP000053621">
    <property type="component" value="Unassembled WGS sequence"/>
</dbReference>
<sequence>MRNKHIHECISTSLVLGCKDIFAHIQTIDLALQTFLVASLQFMDLILRIRKLRTTGCPRERCGVNETDTRSLEIELPIAVYEHLEDEDETVAETLAALATGHVQLQESIEAYTNRTDGGAGSDSTPLETNPPIAELLGFQVESIGDGEAVVTFEPGPEHANPMGTLHGGVLCDIGDMAMGVAYGSTLADDESFTTLELDVKFRRPVWEQPLTATGQVIDAGRTVGLVTCDITGPDGELIAHLQSTCLTLRGDSAEGR</sequence>